<dbReference type="GO" id="GO:0007165">
    <property type="term" value="P:signal transduction"/>
    <property type="evidence" value="ECO:0007669"/>
    <property type="project" value="InterPro"/>
</dbReference>
<evidence type="ECO:0000259" key="3">
    <source>
        <dbReference type="PROSITE" id="PS51845"/>
    </source>
</evidence>
<dbReference type="Gene3D" id="1.10.1300.10">
    <property type="entry name" value="3'5'-cyclic nucleotide phosphodiesterase, catalytic domain"/>
    <property type="match status" value="1"/>
</dbReference>
<proteinExistence type="predicted"/>
<keyword evidence="2" id="KW-0378">Hydrolase</keyword>
<keyword evidence="1" id="KW-0479">Metal-binding</keyword>
<dbReference type="SUPFAM" id="SSF109604">
    <property type="entry name" value="HD-domain/PDEase-like"/>
    <property type="match status" value="1"/>
</dbReference>
<dbReference type="PANTHER" id="PTHR11347">
    <property type="entry name" value="CYCLIC NUCLEOTIDE PHOSPHODIESTERASE"/>
    <property type="match status" value="1"/>
</dbReference>
<reference evidence="4" key="1">
    <citation type="submission" date="2016-06" db="UniProtKB">
        <authorList>
            <consortium name="WormBaseParasite"/>
        </authorList>
    </citation>
    <scope>IDENTIFICATION</scope>
</reference>
<organism evidence="4">
    <name type="scientific">Gongylonema pulchrum</name>
    <dbReference type="NCBI Taxonomy" id="637853"/>
    <lineage>
        <taxon>Eukaryota</taxon>
        <taxon>Metazoa</taxon>
        <taxon>Ecdysozoa</taxon>
        <taxon>Nematoda</taxon>
        <taxon>Chromadorea</taxon>
        <taxon>Rhabditida</taxon>
        <taxon>Spirurina</taxon>
        <taxon>Spiruromorpha</taxon>
        <taxon>Spiruroidea</taxon>
        <taxon>Gongylonematidae</taxon>
        <taxon>Gongylonema</taxon>
    </lineage>
</organism>
<evidence type="ECO:0000256" key="2">
    <source>
        <dbReference type="ARBA" id="ARBA00022801"/>
    </source>
</evidence>
<dbReference type="InterPro" id="IPR002073">
    <property type="entry name" value="PDEase_catalytic_dom"/>
</dbReference>
<dbReference type="PROSITE" id="PS51845">
    <property type="entry name" value="PDEASE_I_2"/>
    <property type="match status" value="1"/>
</dbReference>
<feature type="domain" description="PDEase" evidence="3">
    <location>
        <begin position="1"/>
        <end position="63"/>
    </location>
</feature>
<dbReference type="WBParaSite" id="GPUH_0002249401-mRNA-1">
    <property type="protein sequence ID" value="GPUH_0002249401-mRNA-1"/>
    <property type="gene ID" value="GPUH_0002249401"/>
</dbReference>
<dbReference type="InterPro" id="IPR036971">
    <property type="entry name" value="PDEase_catalytic_dom_sf"/>
</dbReference>
<dbReference type="GO" id="GO:0004114">
    <property type="term" value="F:3',5'-cyclic-nucleotide phosphodiesterase activity"/>
    <property type="evidence" value="ECO:0007669"/>
    <property type="project" value="InterPro"/>
</dbReference>
<accession>A0A183ENC6</accession>
<dbReference type="Pfam" id="PF00233">
    <property type="entry name" value="PDEase_I"/>
    <property type="match status" value="1"/>
</dbReference>
<name>A0A183ENC6_9BILA</name>
<protein>
    <submittedName>
        <fullName evidence="4">PDEase domain-containing protein</fullName>
    </submittedName>
</protein>
<evidence type="ECO:0000313" key="4">
    <source>
        <dbReference type="WBParaSite" id="GPUH_0002249401-mRNA-1"/>
    </source>
</evidence>
<dbReference type="AlphaFoldDB" id="A0A183ENC6"/>
<evidence type="ECO:0000256" key="1">
    <source>
        <dbReference type="ARBA" id="ARBA00022723"/>
    </source>
</evidence>
<sequence>LQKRGLLKTFEIPSAALVNYLLHLEHHYRDNPYHNQIHAADVAQSVNVLISSPTLQDVFSELE</sequence>
<dbReference type="GO" id="GO:0046872">
    <property type="term" value="F:metal ion binding"/>
    <property type="evidence" value="ECO:0007669"/>
    <property type="project" value="UniProtKB-KW"/>
</dbReference>